<dbReference type="Gene3D" id="1.20.120.450">
    <property type="entry name" value="dinb family like domain"/>
    <property type="match status" value="1"/>
</dbReference>
<dbReference type="SUPFAM" id="SSF109854">
    <property type="entry name" value="DinB/YfiT-like putative metalloenzymes"/>
    <property type="match status" value="1"/>
</dbReference>
<dbReference type="InterPro" id="IPR024775">
    <property type="entry name" value="DinB-like"/>
</dbReference>
<sequence length="202" mass="22314">MATRLDLLRDQFDLTWALLELHLDQLAPEDFRWEPAAHCWTVRPGPDGGWVADFAEVEPEPIPVPTIAWTTWHLGWWWSAALDHLRGDPPRAHQDVRWPGDGAPTTDWLRGLRTEWLAALDRLTDADLDATATFPWGEEAPKTVAHTAAWVNAELMKNTAELGQLRLLRTATTTRKGRGGGGPPAAGQGGRGAPRTGRQRGG</sequence>
<keyword evidence="4" id="KW-1185">Reference proteome</keyword>
<protein>
    <submittedName>
        <fullName evidence="3">DinB family protein</fullName>
    </submittedName>
</protein>
<comment type="caution">
    <text evidence="3">The sequence shown here is derived from an EMBL/GenBank/DDBJ whole genome shotgun (WGS) entry which is preliminary data.</text>
</comment>
<dbReference type="Pfam" id="PF12867">
    <property type="entry name" value="DinB_2"/>
    <property type="match status" value="1"/>
</dbReference>
<feature type="compositionally biased region" description="Gly residues" evidence="1">
    <location>
        <begin position="179"/>
        <end position="192"/>
    </location>
</feature>
<feature type="domain" description="DinB-like" evidence="2">
    <location>
        <begin position="11"/>
        <end position="161"/>
    </location>
</feature>
<evidence type="ECO:0000313" key="4">
    <source>
        <dbReference type="Proteomes" id="UP001564626"/>
    </source>
</evidence>
<accession>A0ABV4CLZ6</accession>
<name>A0ABV4CLZ6_9PSEU</name>
<gene>
    <name evidence="3" type="ORF">AB8O55_22055</name>
</gene>
<dbReference type="RefSeq" id="WP_369775264.1">
    <property type="nucleotide sequence ID" value="NZ_JBGEHV010000048.1"/>
</dbReference>
<evidence type="ECO:0000256" key="1">
    <source>
        <dbReference type="SAM" id="MobiDB-lite"/>
    </source>
</evidence>
<feature type="non-terminal residue" evidence="3">
    <location>
        <position position="202"/>
    </location>
</feature>
<dbReference type="InterPro" id="IPR034660">
    <property type="entry name" value="DinB/YfiT-like"/>
</dbReference>
<evidence type="ECO:0000259" key="2">
    <source>
        <dbReference type="Pfam" id="PF12867"/>
    </source>
</evidence>
<dbReference type="EMBL" id="JBGEHV010000048">
    <property type="protein sequence ID" value="MEY8042106.1"/>
    <property type="molecule type" value="Genomic_DNA"/>
</dbReference>
<reference evidence="3 4" key="1">
    <citation type="submission" date="2024-08" db="EMBL/GenBank/DDBJ databases">
        <title>Genome mining of Saccharopolyspora cebuensis PGLac3 from Nigerian medicinal plant.</title>
        <authorList>
            <person name="Ezeobiora C.E."/>
            <person name="Igbokwe N.H."/>
            <person name="Amin D.H."/>
            <person name="Mendie U.E."/>
        </authorList>
    </citation>
    <scope>NUCLEOTIDE SEQUENCE [LARGE SCALE GENOMIC DNA]</scope>
    <source>
        <strain evidence="3 4">PGLac3</strain>
    </source>
</reference>
<evidence type="ECO:0000313" key="3">
    <source>
        <dbReference type="EMBL" id="MEY8042106.1"/>
    </source>
</evidence>
<proteinExistence type="predicted"/>
<organism evidence="3 4">
    <name type="scientific">Saccharopolyspora cebuensis</name>
    <dbReference type="NCBI Taxonomy" id="418759"/>
    <lineage>
        <taxon>Bacteria</taxon>
        <taxon>Bacillati</taxon>
        <taxon>Actinomycetota</taxon>
        <taxon>Actinomycetes</taxon>
        <taxon>Pseudonocardiales</taxon>
        <taxon>Pseudonocardiaceae</taxon>
        <taxon>Saccharopolyspora</taxon>
    </lineage>
</organism>
<dbReference type="Proteomes" id="UP001564626">
    <property type="component" value="Unassembled WGS sequence"/>
</dbReference>
<feature type="region of interest" description="Disordered" evidence="1">
    <location>
        <begin position="171"/>
        <end position="202"/>
    </location>
</feature>